<dbReference type="Proteomes" id="UP001054252">
    <property type="component" value="Unassembled WGS sequence"/>
</dbReference>
<protein>
    <submittedName>
        <fullName evidence="2">Uncharacterized protein</fullName>
    </submittedName>
</protein>
<comment type="caution">
    <text evidence="2">The sequence shown here is derived from an EMBL/GenBank/DDBJ whole genome shotgun (WGS) entry which is preliminary data.</text>
</comment>
<dbReference type="EMBL" id="BPVZ01000008">
    <property type="protein sequence ID" value="GKU95124.1"/>
    <property type="molecule type" value="Genomic_DNA"/>
</dbReference>
<gene>
    <name evidence="2" type="ORF">SLEP1_g8524</name>
</gene>
<keyword evidence="3" id="KW-1185">Reference proteome</keyword>
<accession>A0AAV5ID13</accession>
<name>A0AAV5ID13_9ROSI</name>
<feature type="region of interest" description="Disordered" evidence="1">
    <location>
        <begin position="60"/>
        <end position="79"/>
    </location>
</feature>
<dbReference type="AlphaFoldDB" id="A0AAV5ID13"/>
<proteinExistence type="predicted"/>
<sequence length="186" mass="20312">MAGPVFGFHPHSFGDPSDHCVVPFGTQKAALPGRGPLVFRFKVPPTFNIANIEAPVNVRAPSTTDGERKDVDALASGSSSMAAHSVRNTDIIPVLSTQKPNIADEVAVPVMPVERKRRQIIRLKVAAPKNTTTEAALPESEKEKDALYRVYRPINQLLLLQHKTNLMENSCVCISMNVKQKTSSMV</sequence>
<reference evidence="2 3" key="1">
    <citation type="journal article" date="2021" name="Commun. Biol.">
        <title>The genome of Shorea leprosula (Dipterocarpaceae) highlights the ecological relevance of drought in aseasonal tropical rainforests.</title>
        <authorList>
            <person name="Ng K.K.S."/>
            <person name="Kobayashi M.J."/>
            <person name="Fawcett J.A."/>
            <person name="Hatakeyama M."/>
            <person name="Paape T."/>
            <person name="Ng C.H."/>
            <person name="Ang C.C."/>
            <person name="Tnah L.H."/>
            <person name="Lee C.T."/>
            <person name="Nishiyama T."/>
            <person name="Sese J."/>
            <person name="O'Brien M.J."/>
            <person name="Copetti D."/>
            <person name="Mohd Noor M.I."/>
            <person name="Ong R.C."/>
            <person name="Putra M."/>
            <person name="Sireger I.Z."/>
            <person name="Indrioko S."/>
            <person name="Kosugi Y."/>
            <person name="Izuno A."/>
            <person name="Isagi Y."/>
            <person name="Lee S.L."/>
            <person name="Shimizu K.K."/>
        </authorList>
    </citation>
    <scope>NUCLEOTIDE SEQUENCE [LARGE SCALE GENOMIC DNA]</scope>
    <source>
        <strain evidence="2">214</strain>
    </source>
</reference>
<organism evidence="2 3">
    <name type="scientific">Rubroshorea leprosula</name>
    <dbReference type="NCBI Taxonomy" id="152421"/>
    <lineage>
        <taxon>Eukaryota</taxon>
        <taxon>Viridiplantae</taxon>
        <taxon>Streptophyta</taxon>
        <taxon>Embryophyta</taxon>
        <taxon>Tracheophyta</taxon>
        <taxon>Spermatophyta</taxon>
        <taxon>Magnoliopsida</taxon>
        <taxon>eudicotyledons</taxon>
        <taxon>Gunneridae</taxon>
        <taxon>Pentapetalae</taxon>
        <taxon>rosids</taxon>
        <taxon>malvids</taxon>
        <taxon>Malvales</taxon>
        <taxon>Dipterocarpaceae</taxon>
        <taxon>Rubroshorea</taxon>
    </lineage>
</organism>
<evidence type="ECO:0000256" key="1">
    <source>
        <dbReference type="SAM" id="MobiDB-lite"/>
    </source>
</evidence>
<evidence type="ECO:0000313" key="3">
    <source>
        <dbReference type="Proteomes" id="UP001054252"/>
    </source>
</evidence>
<evidence type="ECO:0000313" key="2">
    <source>
        <dbReference type="EMBL" id="GKU95124.1"/>
    </source>
</evidence>